<keyword evidence="2" id="KW-1185">Reference proteome</keyword>
<dbReference type="RefSeq" id="WP_153011012.1">
    <property type="nucleotide sequence ID" value="NZ_AZGC01000067.1"/>
</dbReference>
<evidence type="ECO:0000313" key="1">
    <source>
        <dbReference type="EMBL" id="KRL91861.1"/>
    </source>
</evidence>
<dbReference type="AlphaFoldDB" id="A0A0R1ULM1"/>
<dbReference type="STRING" id="417373.GCA_001570685_01461"/>
<accession>A0A0R1ULM1</accession>
<protein>
    <submittedName>
        <fullName evidence="1">Uncharacterized protein</fullName>
    </submittedName>
</protein>
<reference evidence="1 2" key="1">
    <citation type="journal article" date="2015" name="Genome Announc.">
        <title>Expanding the biotechnology potential of lactobacilli through comparative genomics of 213 strains and associated genera.</title>
        <authorList>
            <person name="Sun Z."/>
            <person name="Harris H.M."/>
            <person name="McCann A."/>
            <person name="Guo C."/>
            <person name="Argimon S."/>
            <person name="Zhang W."/>
            <person name="Yang X."/>
            <person name="Jeffery I.B."/>
            <person name="Cooney J.C."/>
            <person name="Kagawa T.F."/>
            <person name="Liu W."/>
            <person name="Song Y."/>
            <person name="Salvetti E."/>
            <person name="Wrobel A."/>
            <person name="Rasinkangas P."/>
            <person name="Parkhill J."/>
            <person name="Rea M.C."/>
            <person name="O'Sullivan O."/>
            <person name="Ritari J."/>
            <person name="Douillard F.P."/>
            <person name="Paul Ross R."/>
            <person name="Yang R."/>
            <person name="Briner A.E."/>
            <person name="Felis G.E."/>
            <person name="de Vos W.M."/>
            <person name="Barrangou R."/>
            <person name="Klaenhammer T.R."/>
            <person name="Caufield P.W."/>
            <person name="Cui Y."/>
            <person name="Zhang H."/>
            <person name="O'Toole P.W."/>
        </authorList>
    </citation>
    <scope>NUCLEOTIDE SEQUENCE [LARGE SCALE GENOMIC DNA]</scope>
    <source>
        <strain evidence="1 2">DSM 18793</strain>
    </source>
</reference>
<comment type="caution">
    <text evidence="1">The sequence shown here is derived from an EMBL/GenBank/DDBJ whole genome shotgun (WGS) entry which is preliminary data.</text>
</comment>
<name>A0A0R1ULM1_9LACO</name>
<dbReference type="Proteomes" id="UP000051084">
    <property type="component" value="Unassembled WGS sequence"/>
</dbReference>
<dbReference type="EMBL" id="AZGC01000067">
    <property type="protein sequence ID" value="KRL91861.1"/>
    <property type="molecule type" value="Genomic_DNA"/>
</dbReference>
<gene>
    <name evidence="1" type="ORF">FC21_GL000631</name>
</gene>
<evidence type="ECO:0000313" key="2">
    <source>
        <dbReference type="Proteomes" id="UP000051084"/>
    </source>
</evidence>
<organism evidence="1 2">
    <name type="scientific">Limosilactobacillus equigenerosi DSM 18793 = JCM 14505</name>
    <dbReference type="NCBI Taxonomy" id="1423742"/>
    <lineage>
        <taxon>Bacteria</taxon>
        <taxon>Bacillati</taxon>
        <taxon>Bacillota</taxon>
        <taxon>Bacilli</taxon>
        <taxon>Lactobacillales</taxon>
        <taxon>Lactobacillaceae</taxon>
        <taxon>Limosilactobacillus</taxon>
    </lineage>
</organism>
<sequence length="69" mass="7657">MIELNTAIKNGFSNSYGTLELKKWVGAKPMKVAGNPVEVDYKTWEKAQFGMHIVDIDGVMIPTSKLIAM</sequence>
<proteinExistence type="predicted"/>
<dbReference type="PATRIC" id="fig|1423742.4.peg.654"/>